<reference evidence="14" key="1">
    <citation type="submission" date="2014-12" db="EMBL/GenBank/DDBJ databases">
        <title>Insight into the proteome of Arion vulgaris.</title>
        <authorList>
            <person name="Aradska J."/>
            <person name="Bulat T."/>
            <person name="Smidak R."/>
            <person name="Sarate P."/>
            <person name="Gangsoo J."/>
            <person name="Sialana F."/>
            <person name="Bilban M."/>
            <person name="Lubec G."/>
        </authorList>
    </citation>
    <scope>NUCLEOTIDE SEQUENCE</scope>
    <source>
        <tissue evidence="14">Skin</tissue>
    </source>
</reference>
<accession>A0A0B7ARP7</accession>
<dbReference type="InterPro" id="IPR001680">
    <property type="entry name" value="WD40_rpt"/>
</dbReference>
<dbReference type="Pfam" id="PF00400">
    <property type="entry name" value="WD40"/>
    <property type="match status" value="7"/>
</dbReference>
<keyword evidence="3" id="KW-0963">Cytoplasm</keyword>
<evidence type="ECO:0000256" key="2">
    <source>
        <dbReference type="ARBA" id="ARBA00004496"/>
    </source>
</evidence>
<feature type="repeat" description="WD" evidence="13">
    <location>
        <begin position="466"/>
        <end position="499"/>
    </location>
</feature>
<dbReference type="InterPro" id="IPR050630">
    <property type="entry name" value="WD_repeat_EMAP"/>
</dbReference>
<comment type="subcellular location">
    <subcellularLocation>
        <location evidence="1">Cell projection</location>
        <location evidence="1">Cilium</location>
        <location evidence="1">Flagellum</location>
    </subcellularLocation>
    <subcellularLocation>
        <location evidence="2">Cytoplasm</location>
    </subcellularLocation>
</comment>
<keyword evidence="5" id="KW-0677">Repeat</keyword>
<dbReference type="SMART" id="SM00320">
    <property type="entry name" value="WD40"/>
    <property type="match status" value="10"/>
</dbReference>
<dbReference type="Gene3D" id="2.130.10.10">
    <property type="entry name" value="YVTN repeat-like/Quinoprotein amine dehydrogenase"/>
    <property type="match status" value="3"/>
</dbReference>
<dbReference type="EMBL" id="HACG01036392">
    <property type="protein sequence ID" value="CEK83257.1"/>
    <property type="molecule type" value="Transcribed_RNA"/>
</dbReference>
<evidence type="ECO:0000313" key="14">
    <source>
        <dbReference type="EMBL" id="CEK83257.1"/>
    </source>
</evidence>
<dbReference type="GO" id="GO:0031514">
    <property type="term" value="C:motile cilium"/>
    <property type="evidence" value="ECO:0007669"/>
    <property type="project" value="UniProtKB-SubCell"/>
</dbReference>
<dbReference type="GO" id="GO:0005930">
    <property type="term" value="C:axoneme"/>
    <property type="evidence" value="ECO:0007669"/>
    <property type="project" value="UniProtKB-ARBA"/>
</dbReference>
<keyword evidence="4 13" id="KW-0853">WD repeat</keyword>
<gene>
    <name evidence="14" type="primary">ORF136113</name>
</gene>
<keyword evidence="8" id="KW-0966">Cell projection</keyword>
<evidence type="ECO:0000256" key="5">
    <source>
        <dbReference type="ARBA" id="ARBA00022737"/>
    </source>
</evidence>
<dbReference type="PROSITE" id="PS50294">
    <property type="entry name" value="WD_REPEATS_REGION"/>
    <property type="match status" value="2"/>
</dbReference>
<feature type="repeat" description="WD" evidence="13">
    <location>
        <begin position="645"/>
        <end position="681"/>
    </location>
</feature>
<evidence type="ECO:0000256" key="9">
    <source>
        <dbReference type="ARBA" id="ARBA00029456"/>
    </source>
</evidence>
<dbReference type="InterPro" id="IPR011047">
    <property type="entry name" value="Quinoprotein_ADH-like_sf"/>
</dbReference>
<dbReference type="FunFam" id="2.130.10.10:FF:000207">
    <property type="entry name" value="Cilia- and flagella-associated protein 52"/>
    <property type="match status" value="1"/>
</dbReference>
<dbReference type="PANTHER" id="PTHR13720:SF14">
    <property type="entry name" value="CILIA- AND FLAGELLA-ASSOCIATED PROTEIN 52"/>
    <property type="match status" value="1"/>
</dbReference>
<evidence type="ECO:0000256" key="6">
    <source>
        <dbReference type="ARBA" id="ARBA00022846"/>
    </source>
</evidence>
<feature type="repeat" description="WD" evidence="13">
    <location>
        <begin position="519"/>
        <end position="560"/>
    </location>
</feature>
<evidence type="ECO:0000256" key="7">
    <source>
        <dbReference type="ARBA" id="ARBA00023069"/>
    </source>
</evidence>
<protein>
    <recommendedName>
        <fullName evidence="10">Cilia- and flagella-associated protein 52</fullName>
    </recommendedName>
</protein>
<dbReference type="AlphaFoldDB" id="A0A0B7ARP7"/>
<dbReference type="InterPro" id="IPR015943">
    <property type="entry name" value="WD40/YVTN_repeat-like_dom_sf"/>
</dbReference>
<feature type="non-terminal residue" evidence="14">
    <location>
        <position position="1"/>
    </location>
</feature>
<organism evidence="14">
    <name type="scientific">Arion vulgaris</name>
    <dbReference type="NCBI Taxonomy" id="1028688"/>
    <lineage>
        <taxon>Eukaryota</taxon>
        <taxon>Metazoa</taxon>
        <taxon>Spiralia</taxon>
        <taxon>Lophotrochozoa</taxon>
        <taxon>Mollusca</taxon>
        <taxon>Gastropoda</taxon>
        <taxon>Heterobranchia</taxon>
        <taxon>Euthyneura</taxon>
        <taxon>Panpulmonata</taxon>
        <taxon>Eupulmonata</taxon>
        <taxon>Stylommatophora</taxon>
        <taxon>Helicina</taxon>
        <taxon>Arionoidea</taxon>
        <taxon>Arionidae</taxon>
        <taxon>Arion</taxon>
    </lineage>
</organism>
<evidence type="ECO:0000256" key="4">
    <source>
        <dbReference type="ARBA" id="ARBA00022574"/>
    </source>
</evidence>
<dbReference type="SUPFAM" id="SSF50978">
    <property type="entry name" value="WD40 repeat-like"/>
    <property type="match status" value="1"/>
</dbReference>
<keyword evidence="6" id="KW-0282">Flagellum</keyword>
<evidence type="ECO:0000256" key="3">
    <source>
        <dbReference type="ARBA" id="ARBA00022490"/>
    </source>
</evidence>
<dbReference type="InterPro" id="IPR036322">
    <property type="entry name" value="WD40_repeat_dom_sf"/>
</dbReference>
<sequence length="681" mass="75185">HYYRFIDITLHIFPNVSFGTNKRAMSNKDDIIDIQDLELERIIGFSGKVQGGLSVHPDREHIIYPLGCNIIIEDVNKDAKQSILSSHTNNITCIAVSSDGRYIVSGQQTFMGFKACITLWDYSSKTAIKKWELHKVKVEALAFSKNGKYVLSLGGQDDGSVVVWDMATKEPICGSPAQGESSGITTCLATSKGSDDVFVTGGDNTLRVWTIDKKNRKIRPSDTKLGGFKRIINCIEMADDQDEKRPYFFCGTTTGDILCINTSTNILQFEVPVKNKFSLGVTAISFVKMTENGFNLLIGTGTGLVGNFDIGFDSENNNKLKAVFKHRSDVKPWKHAEETSAITSIAKRGAGHQFFVGTAHSQVYKFTLADFTVELVKTCHSCPVNDIVFPFGLSQLILTCQEEEIRVWNLETGKELRRFVLANKTCNALAISRDGRTIVSGWNDGRMRIFGFKPKELGLELKHVIMDAHNKGVTAVALTSTGNTIISGGGEGMVRIWDIITASDQSGKKEIRAEMRHSMKEHKNVVSEIVMRSNDKECASAGGDGTTIIWDLLSGTRKNAVFANTLFKSVAYGEEELQIITCGTDHKLGYWETYDGSMIRELEGSKAGAINFLDITADQRALVTGGEEKLIKLWLYREGEVTHVGKGHSASILKIRIAPDTKSIVSVSEDGAILQWKFPDI</sequence>
<dbReference type="InterPro" id="IPR019775">
    <property type="entry name" value="WD40_repeat_CS"/>
</dbReference>
<comment type="similarity">
    <text evidence="9">Belongs to the CFAP52 family.</text>
</comment>
<dbReference type="PANTHER" id="PTHR13720">
    <property type="entry name" value="WD-40 REPEAT PROTEIN"/>
    <property type="match status" value="1"/>
</dbReference>
<evidence type="ECO:0000256" key="11">
    <source>
        <dbReference type="ARBA" id="ARBA00046056"/>
    </source>
</evidence>
<comment type="function">
    <text evidence="11">Microtubule inner protein (MIP) part of the dynein-decorated doublet microtubules (DMTs) in cilia axoneme. Important for proper ciliary and flagellar beating. May act in cooperation with CFAP45 and axonemal dynein subunit DNAH11. May play a role in cell growth and/or survival.</text>
</comment>
<evidence type="ECO:0000256" key="12">
    <source>
        <dbReference type="ARBA" id="ARBA00047117"/>
    </source>
</evidence>
<dbReference type="PROSITE" id="PS50082">
    <property type="entry name" value="WD_REPEATS_2"/>
    <property type="match status" value="3"/>
</dbReference>
<dbReference type="SUPFAM" id="SSF50998">
    <property type="entry name" value="Quinoprotein alcohol dehydrogenase-like"/>
    <property type="match status" value="1"/>
</dbReference>
<comment type="subunit">
    <text evidence="12">Microtubule inner protein component of sperm flagellar doublet microtubules. Interacts with BRCA2. Interacts with the CCT chaperonin complex. Interacts with HSP70. Interacts with AK8. Interacts with CFAP45. Interacts with DNAI1. Interacts with IQDC.</text>
</comment>
<evidence type="ECO:0000256" key="8">
    <source>
        <dbReference type="ARBA" id="ARBA00023273"/>
    </source>
</evidence>
<dbReference type="PROSITE" id="PS00678">
    <property type="entry name" value="WD_REPEATS_1"/>
    <property type="match status" value="2"/>
</dbReference>
<evidence type="ECO:0000256" key="10">
    <source>
        <dbReference type="ARBA" id="ARBA00029552"/>
    </source>
</evidence>
<evidence type="ECO:0000256" key="1">
    <source>
        <dbReference type="ARBA" id="ARBA00004230"/>
    </source>
</evidence>
<name>A0A0B7ARP7_9EUPU</name>
<proteinExistence type="inferred from homology"/>
<keyword evidence="7" id="KW-0969">Cilium</keyword>
<evidence type="ECO:0000256" key="13">
    <source>
        <dbReference type="PROSITE-ProRule" id="PRU00221"/>
    </source>
</evidence>